<proteinExistence type="predicted"/>
<name>A0A3M3XRS4_9PSED</name>
<dbReference type="EMBL" id="RBPY01000147">
    <property type="protein sequence ID" value="RMO72657.1"/>
    <property type="molecule type" value="Genomic_DNA"/>
</dbReference>
<evidence type="ECO:0000313" key="2">
    <source>
        <dbReference type="EMBL" id="RMO72657.1"/>
    </source>
</evidence>
<evidence type="ECO:0000256" key="1">
    <source>
        <dbReference type="SAM" id="SignalP"/>
    </source>
</evidence>
<accession>A0A3M3XRS4</accession>
<keyword evidence="1" id="KW-0732">Signal</keyword>
<sequence length="124" mass="13225">MDPMKSYSSAGAPMKFHAIFLALMIPAVSAHAEAKAIPIPHDPTGQHALVEKSGSAQERVVVTRRDGLLGVIYSKRVYNCANHTVNLVGTGSTLEIMEQARAVSGMGPVIRDSTAEYIQTEACS</sequence>
<dbReference type="Proteomes" id="UP000281350">
    <property type="component" value="Unassembled WGS sequence"/>
</dbReference>
<gene>
    <name evidence="2" type="ORF">ALQ36_100194</name>
</gene>
<protein>
    <submittedName>
        <fullName evidence="2">Uncharacterized protein</fullName>
    </submittedName>
</protein>
<organism evidence="2 3">
    <name type="scientific">Pseudomonas syringae pv. primulae</name>
    <dbReference type="NCBI Taxonomy" id="251707"/>
    <lineage>
        <taxon>Bacteria</taxon>
        <taxon>Pseudomonadati</taxon>
        <taxon>Pseudomonadota</taxon>
        <taxon>Gammaproteobacteria</taxon>
        <taxon>Pseudomonadales</taxon>
        <taxon>Pseudomonadaceae</taxon>
        <taxon>Pseudomonas</taxon>
    </lineage>
</organism>
<dbReference type="AlphaFoldDB" id="A0A3M3XRS4"/>
<feature type="signal peptide" evidence="1">
    <location>
        <begin position="1"/>
        <end position="32"/>
    </location>
</feature>
<evidence type="ECO:0000313" key="3">
    <source>
        <dbReference type="Proteomes" id="UP000281350"/>
    </source>
</evidence>
<feature type="chain" id="PRO_5018058021" evidence="1">
    <location>
        <begin position="33"/>
        <end position="124"/>
    </location>
</feature>
<comment type="caution">
    <text evidence="2">The sequence shown here is derived from an EMBL/GenBank/DDBJ whole genome shotgun (WGS) entry which is preliminary data.</text>
</comment>
<reference evidence="2 3" key="1">
    <citation type="submission" date="2018-08" db="EMBL/GenBank/DDBJ databases">
        <title>Recombination of ecologically and evolutionarily significant loci maintains genetic cohesion in the Pseudomonas syringae species complex.</title>
        <authorList>
            <person name="Dillon M."/>
            <person name="Thakur S."/>
            <person name="Almeida R.N.D."/>
            <person name="Weir B.S."/>
            <person name="Guttman D.S."/>
        </authorList>
    </citation>
    <scope>NUCLEOTIDE SEQUENCE [LARGE SCALE GENOMIC DNA]</scope>
    <source>
        <strain evidence="2 3">ICMP 2732</strain>
    </source>
</reference>